<name>A0A2P2R4I9_RHIMU</name>
<reference evidence="2" key="1">
    <citation type="submission" date="2018-02" db="EMBL/GenBank/DDBJ databases">
        <title>Rhizophora mucronata_Transcriptome.</title>
        <authorList>
            <person name="Meera S.P."/>
            <person name="Sreeshan A."/>
            <person name="Augustine A."/>
        </authorList>
    </citation>
    <scope>NUCLEOTIDE SEQUENCE</scope>
    <source>
        <tissue evidence="2">Leaf</tissue>
    </source>
</reference>
<organism evidence="2">
    <name type="scientific">Rhizophora mucronata</name>
    <name type="common">Asiatic mangrove</name>
    <dbReference type="NCBI Taxonomy" id="61149"/>
    <lineage>
        <taxon>Eukaryota</taxon>
        <taxon>Viridiplantae</taxon>
        <taxon>Streptophyta</taxon>
        <taxon>Embryophyta</taxon>
        <taxon>Tracheophyta</taxon>
        <taxon>Spermatophyta</taxon>
        <taxon>Magnoliopsida</taxon>
        <taxon>eudicotyledons</taxon>
        <taxon>Gunneridae</taxon>
        <taxon>Pentapetalae</taxon>
        <taxon>rosids</taxon>
        <taxon>fabids</taxon>
        <taxon>Malpighiales</taxon>
        <taxon>Rhizophoraceae</taxon>
        <taxon>Rhizophora</taxon>
    </lineage>
</organism>
<evidence type="ECO:0000256" key="1">
    <source>
        <dbReference type="SAM" id="MobiDB-lite"/>
    </source>
</evidence>
<accession>A0A2P2R4I9</accession>
<feature type="region of interest" description="Disordered" evidence="1">
    <location>
        <begin position="1"/>
        <end position="34"/>
    </location>
</feature>
<protein>
    <submittedName>
        <fullName evidence="2">Uncharacterized protein</fullName>
    </submittedName>
</protein>
<dbReference type="AlphaFoldDB" id="A0A2P2R4I9"/>
<evidence type="ECO:0000313" key="2">
    <source>
        <dbReference type="EMBL" id="MBX74034.1"/>
    </source>
</evidence>
<dbReference type="EMBL" id="GGEC01093550">
    <property type="protein sequence ID" value="MBX74034.1"/>
    <property type="molecule type" value="Transcribed_RNA"/>
</dbReference>
<sequence length="34" mass="3987">MYHLRSGSRTQSKRKKYTHQERGVVVLGKGKQKN</sequence>
<proteinExistence type="predicted"/>